<proteinExistence type="inferred from homology"/>
<organism evidence="5 6">
    <name type="scientific">Dreissena polymorpha</name>
    <name type="common">Zebra mussel</name>
    <name type="synonym">Mytilus polymorpha</name>
    <dbReference type="NCBI Taxonomy" id="45954"/>
    <lineage>
        <taxon>Eukaryota</taxon>
        <taxon>Metazoa</taxon>
        <taxon>Spiralia</taxon>
        <taxon>Lophotrochozoa</taxon>
        <taxon>Mollusca</taxon>
        <taxon>Bivalvia</taxon>
        <taxon>Autobranchia</taxon>
        <taxon>Heteroconchia</taxon>
        <taxon>Euheterodonta</taxon>
        <taxon>Imparidentia</taxon>
        <taxon>Neoheterodontei</taxon>
        <taxon>Myida</taxon>
        <taxon>Dreissenoidea</taxon>
        <taxon>Dreissenidae</taxon>
        <taxon>Dreissena</taxon>
    </lineage>
</organism>
<accession>A0A9D4FH08</accession>
<feature type="region of interest" description="Disordered" evidence="4">
    <location>
        <begin position="318"/>
        <end position="337"/>
    </location>
</feature>
<name>A0A9D4FH08_DREPO</name>
<dbReference type="GO" id="GO:0019205">
    <property type="term" value="F:nucleobase-containing compound kinase activity"/>
    <property type="evidence" value="ECO:0007669"/>
    <property type="project" value="InterPro"/>
</dbReference>
<feature type="compositionally biased region" description="Basic and acidic residues" evidence="4">
    <location>
        <begin position="748"/>
        <end position="773"/>
    </location>
</feature>
<dbReference type="PROSITE" id="PS50096">
    <property type="entry name" value="IQ"/>
    <property type="match status" value="1"/>
</dbReference>
<evidence type="ECO:0000313" key="5">
    <source>
        <dbReference type="EMBL" id="KAH3798939.1"/>
    </source>
</evidence>
<dbReference type="CDD" id="cd01428">
    <property type="entry name" value="ADK"/>
    <property type="match status" value="2"/>
</dbReference>
<dbReference type="SUPFAM" id="SSF47391">
    <property type="entry name" value="Dimerization-anchoring domain of cAMP-dependent PK regulatory subunit"/>
    <property type="match status" value="1"/>
</dbReference>
<sequence>MTTEDAKSYLSKREIPRLFESLMTGLMYHRPTDHIQYLIDCLHKVHEKGQENITWSSFVDIRRSKTPLPPISNGEVRPGSKGGARPSSKTRAKEDKGPGRTSPLPDIPTSKVEKVQLPDIPIVLVLGAPGTSKDRQVDELLKRYPGWKHLNMGSLIKSEIQRRGEAHTKWKLTKDLMSRGEPAPEDITIETLISGLKDCKSAKGIILTGFPRTLQQVADYTKAVSRVDVVFLIDLDEKKALDRLLQRGRTSSRPEDSMSAVTTRLNYFKAHTLPAIKHYDDQGKLVIIEGDAGEDMVKYEFGKAFDKVFFSKYGSKALDAKPPTSDPSIPDPPTYKKAFENESMSRENSMVGDDKPLFVGEVPEPPTIVEADTGRKPGLPEGPIIFVAGGPGSGKGTQCARIIKRYPDFVHISVGDLIRAEISNKGTADQKWSMISQLVSKGEMAPEQETVELLKKQLINNKSAKAFIIEGFPRNKAQVEAFNKEIGGLNFVMLFDCEEYYMQNRLLKRGRDSGRIDDNATAIANRLNFYKYNTLPIMKHYEDEGKLVLRNIADLDADRDMDEMFYDISQTFDFAFFGRKPGELNTSFMTETPRGKPVRTSTDLFKDAIIPAQRLAAGLKASIIRQKNVLKRRSSYTSKYGKSAGNSSRSSRETKSRHSAETVKSAEKRIVAGFVGAQKRNEYAERSGLVNTSKKTTKHGKHIDDMIATLRIKAGFAACQKRHDNRIKKEKNKTAKVRIVAGFAGATKRSEWRKTEKNKSESKASEVKKDNKPSGKPQTSEQEEAAMRIQAGFQGFKARKEIAAMREAKDNSSPVPVNEEVIEEAITAHHATTTGDNIGNPAHSEYLDKASDD</sequence>
<feature type="region of interest" description="Disordered" evidence="4">
    <location>
        <begin position="635"/>
        <end position="664"/>
    </location>
</feature>
<keyword evidence="2" id="KW-0547">Nucleotide-binding</keyword>
<dbReference type="Gene3D" id="3.40.50.300">
    <property type="entry name" value="P-loop containing nucleotide triphosphate hydrolases"/>
    <property type="match status" value="2"/>
</dbReference>
<feature type="region of interest" description="Disordered" evidence="4">
    <location>
        <begin position="804"/>
        <end position="853"/>
    </location>
</feature>
<dbReference type="PRINTS" id="PR00094">
    <property type="entry name" value="ADENYLTKNASE"/>
</dbReference>
<dbReference type="Pfam" id="PF00406">
    <property type="entry name" value="ADK"/>
    <property type="match status" value="2"/>
</dbReference>
<dbReference type="EMBL" id="JAIWYP010000007">
    <property type="protein sequence ID" value="KAH3798939.1"/>
    <property type="molecule type" value="Genomic_DNA"/>
</dbReference>
<dbReference type="CDD" id="cd22978">
    <property type="entry name" value="DD_AK5"/>
    <property type="match status" value="1"/>
</dbReference>
<dbReference type="GO" id="GO:0006139">
    <property type="term" value="P:nucleobase-containing compound metabolic process"/>
    <property type="evidence" value="ECO:0007669"/>
    <property type="project" value="InterPro"/>
</dbReference>
<evidence type="ECO:0008006" key="7">
    <source>
        <dbReference type="Google" id="ProtNLM"/>
    </source>
</evidence>
<gene>
    <name evidence="5" type="ORF">DPMN_152543</name>
</gene>
<dbReference type="AlphaFoldDB" id="A0A9D4FH08"/>
<evidence type="ECO:0000256" key="2">
    <source>
        <dbReference type="ARBA" id="ARBA00022741"/>
    </source>
</evidence>
<feature type="region of interest" description="Disordered" evidence="4">
    <location>
        <begin position="748"/>
        <end position="792"/>
    </location>
</feature>
<evidence type="ECO:0000256" key="3">
    <source>
        <dbReference type="ARBA" id="ARBA00022777"/>
    </source>
</evidence>
<reference evidence="5" key="2">
    <citation type="submission" date="2020-11" db="EMBL/GenBank/DDBJ databases">
        <authorList>
            <person name="McCartney M.A."/>
            <person name="Auch B."/>
            <person name="Kono T."/>
            <person name="Mallez S."/>
            <person name="Becker A."/>
            <person name="Gohl D.M."/>
            <person name="Silverstein K.A.T."/>
            <person name="Koren S."/>
            <person name="Bechman K.B."/>
            <person name="Herman A."/>
            <person name="Abrahante J.E."/>
            <person name="Garbe J."/>
        </authorList>
    </citation>
    <scope>NUCLEOTIDE SEQUENCE</scope>
    <source>
        <strain evidence="5">Duluth1</strain>
        <tissue evidence="5">Whole animal</tissue>
    </source>
</reference>
<dbReference type="SUPFAM" id="SSF52540">
    <property type="entry name" value="P-loop containing nucleoside triphosphate hydrolases"/>
    <property type="match status" value="2"/>
</dbReference>
<dbReference type="HAMAP" id="MF_00235">
    <property type="entry name" value="Adenylate_kinase_Adk"/>
    <property type="match status" value="1"/>
</dbReference>
<keyword evidence="3" id="KW-0418">Kinase</keyword>
<keyword evidence="6" id="KW-1185">Reference proteome</keyword>
<evidence type="ECO:0000256" key="1">
    <source>
        <dbReference type="ARBA" id="ARBA00022679"/>
    </source>
</evidence>
<feature type="region of interest" description="Disordered" evidence="4">
    <location>
        <begin position="66"/>
        <end position="109"/>
    </location>
</feature>
<protein>
    <recommendedName>
        <fullName evidence="7">Adenylate kinase</fullName>
    </recommendedName>
</protein>
<keyword evidence="1" id="KW-0808">Transferase</keyword>
<dbReference type="GO" id="GO:0005524">
    <property type="term" value="F:ATP binding"/>
    <property type="evidence" value="ECO:0007669"/>
    <property type="project" value="InterPro"/>
</dbReference>
<evidence type="ECO:0000313" key="6">
    <source>
        <dbReference type="Proteomes" id="UP000828390"/>
    </source>
</evidence>
<dbReference type="Proteomes" id="UP000828390">
    <property type="component" value="Unassembled WGS sequence"/>
</dbReference>
<dbReference type="InterPro" id="IPR000850">
    <property type="entry name" value="Adenylat/UMP-CMP_kin"/>
</dbReference>
<evidence type="ECO:0000256" key="4">
    <source>
        <dbReference type="SAM" id="MobiDB-lite"/>
    </source>
</evidence>
<dbReference type="InterPro" id="IPR027417">
    <property type="entry name" value="P-loop_NTPase"/>
</dbReference>
<feature type="compositionally biased region" description="Low complexity" evidence="4">
    <location>
        <begin position="824"/>
        <end position="834"/>
    </location>
</feature>
<feature type="compositionally biased region" description="Basic and acidic residues" evidence="4">
    <location>
        <begin position="650"/>
        <end position="664"/>
    </location>
</feature>
<comment type="caution">
    <text evidence="5">The sequence shown here is derived from an EMBL/GenBank/DDBJ whole genome shotgun (WGS) entry which is preliminary data.</text>
</comment>
<feature type="compositionally biased region" description="Polar residues" evidence="4">
    <location>
        <begin position="635"/>
        <end position="649"/>
    </location>
</feature>
<reference evidence="5" key="1">
    <citation type="journal article" date="2019" name="bioRxiv">
        <title>The Genome of the Zebra Mussel, Dreissena polymorpha: A Resource for Invasive Species Research.</title>
        <authorList>
            <person name="McCartney M.A."/>
            <person name="Auch B."/>
            <person name="Kono T."/>
            <person name="Mallez S."/>
            <person name="Zhang Y."/>
            <person name="Obille A."/>
            <person name="Becker A."/>
            <person name="Abrahante J.E."/>
            <person name="Garbe J."/>
            <person name="Badalamenti J.P."/>
            <person name="Herman A."/>
            <person name="Mangelson H."/>
            <person name="Liachko I."/>
            <person name="Sullivan S."/>
            <person name="Sone E.D."/>
            <person name="Koren S."/>
            <person name="Silverstein K.A.T."/>
            <person name="Beckman K.B."/>
            <person name="Gohl D.M."/>
        </authorList>
    </citation>
    <scope>NUCLEOTIDE SEQUENCE</scope>
    <source>
        <strain evidence="5">Duluth1</strain>
        <tissue evidence="5">Whole animal</tissue>
    </source>
</reference>
<dbReference type="PANTHER" id="PTHR23359">
    <property type="entry name" value="NUCLEOTIDE KINASE"/>
    <property type="match status" value="1"/>
</dbReference>